<feature type="region of interest" description="Disordered" evidence="1">
    <location>
        <begin position="202"/>
        <end position="223"/>
    </location>
</feature>
<dbReference type="RefSeq" id="WP_397709991.1">
    <property type="nucleotide sequence ID" value="NZ_JBIRGN010000002.1"/>
</dbReference>
<evidence type="ECO:0008006" key="5">
    <source>
        <dbReference type="Google" id="ProtNLM"/>
    </source>
</evidence>
<keyword evidence="4" id="KW-1185">Reference proteome</keyword>
<keyword evidence="2" id="KW-1133">Transmembrane helix</keyword>
<gene>
    <name evidence="3" type="ORF">ACH4F9_09385</name>
</gene>
<proteinExistence type="predicted"/>
<keyword evidence="2" id="KW-0472">Membrane</keyword>
<reference evidence="3 4" key="1">
    <citation type="submission" date="2024-10" db="EMBL/GenBank/DDBJ databases">
        <title>The Natural Products Discovery Center: Release of the First 8490 Sequenced Strains for Exploring Actinobacteria Biosynthetic Diversity.</title>
        <authorList>
            <person name="Kalkreuter E."/>
            <person name="Kautsar S.A."/>
            <person name="Yang D."/>
            <person name="Bader C.D."/>
            <person name="Teijaro C.N."/>
            <person name="Fluegel L."/>
            <person name="Davis C.M."/>
            <person name="Simpson J.R."/>
            <person name="Lauterbach L."/>
            <person name="Steele A.D."/>
            <person name="Gui C."/>
            <person name="Meng S."/>
            <person name="Li G."/>
            <person name="Viehrig K."/>
            <person name="Ye F."/>
            <person name="Su P."/>
            <person name="Kiefer A.F."/>
            <person name="Nichols A."/>
            <person name="Cepeda A.J."/>
            <person name="Yan W."/>
            <person name="Fan B."/>
            <person name="Jiang Y."/>
            <person name="Adhikari A."/>
            <person name="Zheng C.-J."/>
            <person name="Schuster L."/>
            <person name="Cowan T.M."/>
            <person name="Smanski M.J."/>
            <person name="Chevrette M.G."/>
            <person name="De Carvalho L.P.S."/>
            <person name="Shen B."/>
        </authorList>
    </citation>
    <scope>NUCLEOTIDE SEQUENCE [LARGE SCALE GENOMIC DNA]</scope>
    <source>
        <strain evidence="3 4">NPDC017990</strain>
    </source>
</reference>
<feature type="region of interest" description="Disordered" evidence="1">
    <location>
        <begin position="119"/>
        <end position="140"/>
    </location>
</feature>
<sequence length="245" mass="25232">MAGDEYDALMLALTDEPLPGDAGRDPELAAEHAAAVADVALLREQLGVVGRTLAAPASTPAPDRPVGVRPAGLRRRRVTVAFGLAAATAAASLVGGLAWLAAEGGGGIAANKDSDAAKGVASETGDRGADGGGSNDTDRKPGAYAACARLIVEGTVERVEPIPGGVSERIVLDVTRYYKPARGEKRITFVMDVDADPRLGPGDRTLIGIPGGEATPDVWSEGEKDLAKSRAWVERELRQGKGTEC</sequence>
<organism evidence="3 4">
    <name type="scientific">Streptomyces longisporoflavus</name>
    <dbReference type="NCBI Taxonomy" id="28044"/>
    <lineage>
        <taxon>Bacteria</taxon>
        <taxon>Bacillati</taxon>
        <taxon>Actinomycetota</taxon>
        <taxon>Actinomycetes</taxon>
        <taxon>Kitasatosporales</taxon>
        <taxon>Streptomycetaceae</taxon>
        <taxon>Streptomyces</taxon>
    </lineage>
</organism>
<keyword evidence="2" id="KW-0812">Transmembrane</keyword>
<evidence type="ECO:0000313" key="3">
    <source>
        <dbReference type="EMBL" id="MFH8545197.1"/>
    </source>
</evidence>
<protein>
    <recommendedName>
        <fullName evidence="5">Anti-sigma factor</fullName>
    </recommendedName>
</protein>
<evidence type="ECO:0000313" key="4">
    <source>
        <dbReference type="Proteomes" id="UP001610818"/>
    </source>
</evidence>
<evidence type="ECO:0000256" key="2">
    <source>
        <dbReference type="SAM" id="Phobius"/>
    </source>
</evidence>
<dbReference type="EMBL" id="JBIRGQ010000002">
    <property type="protein sequence ID" value="MFH8545197.1"/>
    <property type="molecule type" value="Genomic_DNA"/>
</dbReference>
<accession>A0ABW7QJQ4</accession>
<dbReference type="Proteomes" id="UP001610818">
    <property type="component" value="Unassembled WGS sequence"/>
</dbReference>
<evidence type="ECO:0000256" key="1">
    <source>
        <dbReference type="SAM" id="MobiDB-lite"/>
    </source>
</evidence>
<comment type="caution">
    <text evidence="3">The sequence shown here is derived from an EMBL/GenBank/DDBJ whole genome shotgun (WGS) entry which is preliminary data.</text>
</comment>
<feature type="transmembrane region" description="Helical" evidence="2">
    <location>
        <begin position="78"/>
        <end position="102"/>
    </location>
</feature>
<name>A0ABW7QJQ4_9ACTN</name>